<dbReference type="PANTHER" id="PTHR42760">
    <property type="entry name" value="SHORT-CHAIN DEHYDROGENASES/REDUCTASES FAMILY MEMBER"/>
    <property type="match status" value="1"/>
</dbReference>
<dbReference type="GO" id="GO:0016616">
    <property type="term" value="F:oxidoreductase activity, acting on the CH-OH group of donors, NAD or NADP as acceptor"/>
    <property type="evidence" value="ECO:0007669"/>
    <property type="project" value="TreeGrafter"/>
</dbReference>
<keyword evidence="3" id="KW-1185">Reference proteome</keyword>
<comment type="similarity">
    <text evidence="1">Belongs to the short-chain dehydrogenases/reductases (SDR) family.</text>
</comment>
<reference evidence="2 3" key="1">
    <citation type="submission" date="2018-11" db="EMBL/GenBank/DDBJ databases">
        <title>Trebonia kvetii gen.nov., sp.nov., a novel acidophilic actinobacterium, and proposal of the new actinobacterial family Treboniaceae fam. nov.</title>
        <authorList>
            <person name="Rapoport D."/>
            <person name="Sagova-Mareckova M."/>
            <person name="Sedlacek I."/>
            <person name="Provaznik J."/>
            <person name="Kralova S."/>
            <person name="Pavlinic D."/>
            <person name="Benes V."/>
            <person name="Kopecky J."/>
        </authorList>
    </citation>
    <scope>NUCLEOTIDE SEQUENCE [LARGE SCALE GENOMIC DNA]</scope>
    <source>
        <strain evidence="2 3">15Tr583</strain>
    </source>
</reference>
<dbReference type="PRINTS" id="PR00080">
    <property type="entry name" value="SDRFAMILY"/>
</dbReference>
<dbReference type="InterPro" id="IPR036291">
    <property type="entry name" value="NAD(P)-bd_dom_sf"/>
</dbReference>
<dbReference type="Gene3D" id="3.40.50.720">
    <property type="entry name" value="NAD(P)-binding Rossmann-like Domain"/>
    <property type="match status" value="1"/>
</dbReference>
<dbReference type="EMBL" id="RPFW01000003">
    <property type="protein sequence ID" value="TVZ04239.1"/>
    <property type="molecule type" value="Genomic_DNA"/>
</dbReference>
<dbReference type="InterPro" id="IPR002347">
    <property type="entry name" value="SDR_fam"/>
</dbReference>
<sequence>MNRIVLVTGGGAGLGKVVAARFRADGDTVIITGRNEARLVSAAAEIGALPITCDATDPGQVAAMAAAAGPGLDVLVNMAGGNTDFARPPRQDTEQGPVHEGDLKDVAAAWRANLDANLLSAVLTTTAVLGGLRAGGSIINVGSIGAEYASTSYGAAKAALAAWTAGLSAVVGPRGLTANVISPGYIAGTDFFRGRLTEQRLTTLIGATHDGRAGQPGDIAETAWFLASPGARHITGQTLHVNGGAHTTR</sequence>
<dbReference type="OrthoDB" id="3210335at2"/>
<evidence type="ECO:0000313" key="3">
    <source>
        <dbReference type="Proteomes" id="UP000460272"/>
    </source>
</evidence>
<dbReference type="GO" id="GO:0030497">
    <property type="term" value="P:fatty acid elongation"/>
    <property type="evidence" value="ECO:0007669"/>
    <property type="project" value="TreeGrafter"/>
</dbReference>
<dbReference type="SUPFAM" id="SSF51735">
    <property type="entry name" value="NAD(P)-binding Rossmann-fold domains"/>
    <property type="match status" value="1"/>
</dbReference>
<dbReference type="Pfam" id="PF13561">
    <property type="entry name" value="adh_short_C2"/>
    <property type="match status" value="1"/>
</dbReference>
<evidence type="ECO:0000313" key="2">
    <source>
        <dbReference type="EMBL" id="TVZ04239.1"/>
    </source>
</evidence>
<comment type="caution">
    <text evidence="2">The sequence shown here is derived from an EMBL/GenBank/DDBJ whole genome shotgun (WGS) entry which is preliminary data.</text>
</comment>
<name>A0A6P2BYL8_9ACTN</name>
<dbReference type="PRINTS" id="PR00081">
    <property type="entry name" value="GDHRDH"/>
</dbReference>
<dbReference type="PANTHER" id="PTHR42760:SF40">
    <property type="entry name" value="3-OXOACYL-[ACYL-CARRIER-PROTEIN] REDUCTASE, CHLOROPLASTIC"/>
    <property type="match status" value="1"/>
</dbReference>
<dbReference type="PROSITE" id="PS00061">
    <property type="entry name" value="ADH_SHORT"/>
    <property type="match status" value="1"/>
</dbReference>
<gene>
    <name evidence="2" type="ORF">EAS64_17780</name>
</gene>
<organism evidence="2 3">
    <name type="scientific">Trebonia kvetii</name>
    <dbReference type="NCBI Taxonomy" id="2480626"/>
    <lineage>
        <taxon>Bacteria</taxon>
        <taxon>Bacillati</taxon>
        <taxon>Actinomycetota</taxon>
        <taxon>Actinomycetes</taxon>
        <taxon>Streptosporangiales</taxon>
        <taxon>Treboniaceae</taxon>
        <taxon>Trebonia</taxon>
    </lineage>
</organism>
<dbReference type="CDD" id="cd05233">
    <property type="entry name" value="SDR_c"/>
    <property type="match status" value="1"/>
</dbReference>
<proteinExistence type="inferred from homology"/>
<protein>
    <submittedName>
        <fullName evidence="2">SDR family oxidoreductase</fullName>
    </submittedName>
</protein>
<accession>A0A6P2BYL8</accession>
<dbReference type="AlphaFoldDB" id="A0A6P2BYL8"/>
<dbReference type="RefSeq" id="WP_145854108.1">
    <property type="nucleotide sequence ID" value="NZ_RPFW01000003.1"/>
</dbReference>
<dbReference type="InterPro" id="IPR020904">
    <property type="entry name" value="Sc_DH/Rdtase_CS"/>
</dbReference>
<evidence type="ECO:0000256" key="1">
    <source>
        <dbReference type="ARBA" id="ARBA00006484"/>
    </source>
</evidence>
<dbReference type="Proteomes" id="UP000460272">
    <property type="component" value="Unassembled WGS sequence"/>
</dbReference>